<dbReference type="Gene3D" id="3.10.20.10">
    <property type="match status" value="1"/>
</dbReference>
<evidence type="ECO:0000256" key="2">
    <source>
        <dbReference type="ARBA" id="ARBA00023150"/>
    </source>
</evidence>
<dbReference type="InterPro" id="IPR003786">
    <property type="entry name" value="FdhD"/>
</dbReference>
<keyword evidence="2 3" id="KW-0501">Molybdenum cofactor biosynthesis</keyword>
<organism evidence="4 5">
    <name type="scientific">Thalassotalea profundi</name>
    <dbReference type="NCBI Taxonomy" id="2036687"/>
    <lineage>
        <taxon>Bacteria</taxon>
        <taxon>Pseudomonadati</taxon>
        <taxon>Pseudomonadota</taxon>
        <taxon>Gammaproteobacteria</taxon>
        <taxon>Alteromonadales</taxon>
        <taxon>Colwelliaceae</taxon>
        <taxon>Thalassotalea</taxon>
    </lineage>
</organism>
<comment type="subcellular location">
    <subcellularLocation>
        <location evidence="3">Cytoplasm</location>
    </subcellularLocation>
</comment>
<dbReference type="PANTHER" id="PTHR30592">
    <property type="entry name" value="FORMATE DEHYDROGENASE"/>
    <property type="match status" value="1"/>
</dbReference>
<comment type="similarity">
    <text evidence="3">Belongs to the FdhD family.</text>
</comment>
<gene>
    <name evidence="3 4" type="primary">fdhD</name>
    <name evidence="4" type="ORF">GCM10011501_33530</name>
</gene>
<evidence type="ECO:0000256" key="3">
    <source>
        <dbReference type="HAMAP-Rule" id="MF_00187"/>
    </source>
</evidence>
<accession>A0ABQ3J1J1</accession>
<dbReference type="Gene3D" id="3.40.140.10">
    <property type="entry name" value="Cytidine Deaminase, domain 2"/>
    <property type="match status" value="1"/>
</dbReference>
<reference evidence="5" key="1">
    <citation type="journal article" date="2019" name="Int. J. Syst. Evol. Microbiol.">
        <title>The Global Catalogue of Microorganisms (GCM) 10K type strain sequencing project: providing services to taxonomists for standard genome sequencing and annotation.</title>
        <authorList>
            <consortium name="The Broad Institute Genomics Platform"/>
            <consortium name="The Broad Institute Genome Sequencing Center for Infectious Disease"/>
            <person name="Wu L."/>
            <person name="Ma J."/>
        </authorList>
    </citation>
    <scope>NUCLEOTIDE SEQUENCE [LARGE SCALE GENOMIC DNA]</scope>
    <source>
        <strain evidence="5">CGMCC 1.15922</strain>
    </source>
</reference>
<dbReference type="PANTHER" id="PTHR30592:SF1">
    <property type="entry name" value="SULFUR CARRIER PROTEIN FDHD"/>
    <property type="match status" value="1"/>
</dbReference>
<dbReference type="SUPFAM" id="SSF53927">
    <property type="entry name" value="Cytidine deaminase-like"/>
    <property type="match status" value="1"/>
</dbReference>
<proteinExistence type="inferred from homology"/>
<dbReference type="EMBL" id="BNAH01000017">
    <property type="protein sequence ID" value="GHF01333.1"/>
    <property type="molecule type" value="Genomic_DNA"/>
</dbReference>
<protein>
    <recommendedName>
        <fullName evidence="3">Sulfur carrier protein FdhD</fullName>
    </recommendedName>
</protein>
<dbReference type="PIRSF" id="PIRSF015626">
    <property type="entry name" value="FdhD"/>
    <property type="match status" value="1"/>
</dbReference>
<name>A0ABQ3J1J1_9GAMM</name>
<comment type="function">
    <text evidence="3">Required for formate dehydrogenase (FDH) activity. Acts as a sulfur carrier protein that transfers sulfur from IscS to the molybdenum cofactor prior to its insertion into FDH.</text>
</comment>
<evidence type="ECO:0000313" key="5">
    <source>
        <dbReference type="Proteomes" id="UP000626370"/>
    </source>
</evidence>
<dbReference type="Proteomes" id="UP000626370">
    <property type="component" value="Unassembled WGS sequence"/>
</dbReference>
<dbReference type="InterPro" id="IPR016193">
    <property type="entry name" value="Cytidine_deaminase-like"/>
</dbReference>
<dbReference type="Pfam" id="PF02634">
    <property type="entry name" value="FdhD-NarQ"/>
    <property type="match status" value="1"/>
</dbReference>
<evidence type="ECO:0000256" key="1">
    <source>
        <dbReference type="ARBA" id="ARBA00022490"/>
    </source>
</evidence>
<sequence>MRKTTENLFKQLVTDTATNTELDTVICEQPLQINLVISGDGTENGSNAFVYTLTMRTPGDEQAHITGLLLSDGVITNKHQILSMQNDEDDNSQGNLWEVTLIASCKDKIKPINKYQTTYSSCGLCGNTSLKALELQGIPPLSNRRNWLSKKQIHQAGKLLFNVQPLQALTGGAHCAAMFDENSELIEIKEDIGRHNALDKLIGALAINNKVIRNDDCFLLISSRVSFEMVQKTLVAGSPILIALGAPSALAIQAAKRFDLTLIAFLKSDSFNVYHGDWRLRL</sequence>
<evidence type="ECO:0000313" key="4">
    <source>
        <dbReference type="EMBL" id="GHF01333.1"/>
    </source>
</evidence>
<comment type="caution">
    <text evidence="4">The sequence shown here is derived from an EMBL/GenBank/DDBJ whole genome shotgun (WGS) entry which is preliminary data.</text>
</comment>
<keyword evidence="1 3" id="KW-0963">Cytoplasm</keyword>
<dbReference type="HAMAP" id="MF_00187">
    <property type="entry name" value="FdhD"/>
    <property type="match status" value="1"/>
</dbReference>
<comment type="caution">
    <text evidence="3">Lacks conserved residue(s) required for the propagation of feature annotation.</text>
</comment>
<feature type="active site" description="Cysteine persulfide intermediate" evidence="3">
    <location>
        <position position="122"/>
    </location>
</feature>
<keyword evidence="5" id="KW-1185">Reference proteome</keyword>
<dbReference type="RefSeq" id="WP_189379417.1">
    <property type="nucleotide sequence ID" value="NZ_BNAH01000017.1"/>
</dbReference>